<dbReference type="GO" id="GO:0004540">
    <property type="term" value="F:RNA nuclease activity"/>
    <property type="evidence" value="ECO:0007669"/>
    <property type="project" value="InterPro"/>
</dbReference>
<dbReference type="GO" id="GO:0016787">
    <property type="term" value="F:hydrolase activity"/>
    <property type="evidence" value="ECO:0007669"/>
    <property type="project" value="UniProtKB-KW"/>
</dbReference>
<dbReference type="EMBL" id="JAGTJQ010000002">
    <property type="protein sequence ID" value="KAH7038272.1"/>
    <property type="molecule type" value="Genomic_DNA"/>
</dbReference>
<dbReference type="GeneID" id="70192012"/>
<evidence type="ECO:0000256" key="1">
    <source>
        <dbReference type="ARBA" id="ARBA00022722"/>
    </source>
</evidence>
<dbReference type="InterPro" id="IPR016191">
    <property type="entry name" value="Ribonuclease/ribotoxin"/>
</dbReference>
<organism evidence="4 5">
    <name type="scientific">Microdochium trichocladiopsis</name>
    <dbReference type="NCBI Taxonomy" id="1682393"/>
    <lineage>
        <taxon>Eukaryota</taxon>
        <taxon>Fungi</taxon>
        <taxon>Dikarya</taxon>
        <taxon>Ascomycota</taxon>
        <taxon>Pezizomycotina</taxon>
        <taxon>Sordariomycetes</taxon>
        <taxon>Xylariomycetidae</taxon>
        <taxon>Xylariales</taxon>
        <taxon>Microdochiaceae</taxon>
        <taxon>Microdochium</taxon>
    </lineage>
</organism>
<feature type="signal peptide" evidence="3">
    <location>
        <begin position="1"/>
        <end position="16"/>
    </location>
</feature>
<comment type="caution">
    <text evidence="4">The sequence shown here is derived from an EMBL/GenBank/DDBJ whole genome shotgun (WGS) entry which is preliminary data.</text>
</comment>
<evidence type="ECO:0000256" key="3">
    <source>
        <dbReference type="SAM" id="SignalP"/>
    </source>
</evidence>
<protein>
    <submittedName>
        <fullName evidence="4">Uncharacterized protein</fullName>
    </submittedName>
</protein>
<dbReference type="SUPFAM" id="SSF53933">
    <property type="entry name" value="Microbial ribonucleases"/>
    <property type="match status" value="1"/>
</dbReference>
<keyword evidence="1" id="KW-0540">Nuclease</keyword>
<keyword evidence="3" id="KW-0732">Signal</keyword>
<name>A0A9P8YG30_9PEZI</name>
<gene>
    <name evidence="4" type="ORF">B0I36DRAFT_428732</name>
</gene>
<sequence>MRRNLAIFRFIASVLAVPADTNQQSLDTPVHAAITFDNIPEAGATCGTQLTFSKVHLEAVLQRSYECSRPGTTCMGNNGQAYPRGWFNDGGQGGPKWKCGGDVAAADVSEFPLPTPLPTSPSRIFPNDTNNPGLYRLFYSLTKGFNPTSATMVYCGVAVHAAPYNTCDRSTATAATETPTAVGEL</sequence>
<proteinExistence type="predicted"/>
<evidence type="ECO:0000313" key="5">
    <source>
        <dbReference type="Proteomes" id="UP000756346"/>
    </source>
</evidence>
<reference evidence="4" key="1">
    <citation type="journal article" date="2021" name="Nat. Commun.">
        <title>Genetic determinants of endophytism in the Arabidopsis root mycobiome.</title>
        <authorList>
            <person name="Mesny F."/>
            <person name="Miyauchi S."/>
            <person name="Thiergart T."/>
            <person name="Pickel B."/>
            <person name="Atanasova L."/>
            <person name="Karlsson M."/>
            <person name="Huettel B."/>
            <person name="Barry K.W."/>
            <person name="Haridas S."/>
            <person name="Chen C."/>
            <person name="Bauer D."/>
            <person name="Andreopoulos W."/>
            <person name="Pangilinan J."/>
            <person name="LaButti K."/>
            <person name="Riley R."/>
            <person name="Lipzen A."/>
            <person name="Clum A."/>
            <person name="Drula E."/>
            <person name="Henrissat B."/>
            <person name="Kohler A."/>
            <person name="Grigoriev I.V."/>
            <person name="Martin F.M."/>
            <person name="Hacquard S."/>
        </authorList>
    </citation>
    <scope>NUCLEOTIDE SEQUENCE</scope>
    <source>
        <strain evidence="4">MPI-CAGE-CH-0230</strain>
    </source>
</reference>
<keyword evidence="5" id="KW-1185">Reference proteome</keyword>
<dbReference type="AlphaFoldDB" id="A0A9P8YG30"/>
<evidence type="ECO:0000256" key="2">
    <source>
        <dbReference type="ARBA" id="ARBA00022801"/>
    </source>
</evidence>
<dbReference type="GO" id="GO:0003723">
    <property type="term" value="F:RNA binding"/>
    <property type="evidence" value="ECO:0007669"/>
    <property type="project" value="InterPro"/>
</dbReference>
<evidence type="ECO:0000313" key="4">
    <source>
        <dbReference type="EMBL" id="KAH7038272.1"/>
    </source>
</evidence>
<feature type="chain" id="PRO_5040125801" evidence="3">
    <location>
        <begin position="17"/>
        <end position="185"/>
    </location>
</feature>
<keyword evidence="2" id="KW-0378">Hydrolase</keyword>
<dbReference type="RefSeq" id="XP_046017393.1">
    <property type="nucleotide sequence ID" value="XM_046162466.1"/>
</dbReference>
<dbReference type="Proteomes" id="UP000756346">
    <property type="component" value="Unassembled WGS sequence"/>
</dbReference>
<accession>A0A9P8YG30</accession>